<evidence type="ECO:0000259" key="10">
    <source>
        <dbReference type="PROSITE" id="PS50166"/>
    </source>
</evidence>
<evidence type="ECO:0000256" key="3">
    <source>
        <dbReference type="ARBA" id="ARBA00008669"/>
    </source>
</evidence>
<evidence type="ECO:0000256" key="9">
    <source>
        <dbReference type="ARBA" id="ARBA00030693"/>
    </source>
</evidence>
<keyword evidence="6" id="KW-0963">Cytoplasm</keyword>
<evidence type="ECO:0000256" key="7">
    <source>
        <dbReference type="ARBA" id="ARBA00022927"/>
    </source>
</evidence>
<dbReference type="Proteomes" id="UP000078046">
    <property type="component" value="Unassembled WGS sequence"/>
</dbReference>
<sequence>MNSSGTNVEKFLQEYKKSLSVDFTSRNEGLRELASFENQDDYPVILLRIVESKELDNSVRTGVCVMLKHFLKKNWNAKDGLIINDELKIQIRANIVELMLNSPSSILKQITVIIANIGVSDFPEKWPDLMPNLMRKFESSSYIVINGILRTVHSICEKYRTEYPSDKLWMEIKYVLSQFVEKFTSSFLDNLTKIFDNLKKNPLRSLEQEICEYVSLNVNIFFDLNIQDLPEFFEDNIKRWVEAFMYILNAKLENNYTFSSKDTTNQWNDTLSAVYDCLIMYQQKYASDGFSEYLESFFNYTVELLTSKDDRCDHDLLSNKAISFLTEIARSSTDNKILKNYIPQLCEFIIMPNINMTESDLDLFENSPDEYIQRDMEGSDMYTRRRAACDLTKEICEIYEEDVIKNFLLFIKNLYQQFSEDKIQNWAAMDTAIYLLIRLATRGKTEKSGVTKTTQYLNMKEIFENHIMPILVAKDVSENSVVIADCLKFTINFRTFIDDATLINIMPIIAAYLQWSHIVVQTYAAMLIEKITNKDTYISPRSNPFTLSSISPHVNLLFTNLFSAITDFKSNNINENNYVLQAINNICLILSDSIASFAMNQLEYLLKIVNIIKVQCTNPHFKHFVFEIICVIIINSLKGDPSLLQKFEMAILLNFQTIISDDIIDFVPYTFQIIALLIERHSIDNFNYGNYEGLLNYILSTDVLWKRTATMPACLRLLVAFISKKKIIQQKSEILMTIAGLFQSILNSNRPYFATPIANALFQNFTSEELKEVESGILKLVLTRYETYKTLKYRKAIILCICINICAYGGKHTISTLESIMSGVFSGLITSIFETNLCYINTLHNKKIVCVACTSLLTKIPDFYLTNGCYNGSWLPLLQSTVKMVSTNVRNVKQDEEMDGKLQLKDLQGGYNKLVYAISSDKDTFSQIDDIGQYIIQQLGQLSNQCPEQNIQDRVKTVFEQTIVS</sequence>
<reference evidence="11 12" key="1">
    <citation type="submission" date="2016-04" db="EMBL/GenBank/DDBJ databases">
        <title>The genome of Intoshia linei affirms orthonectids as highly simplified spiralians.</title>
        <authorList>
            <person name="Mikhailov K.V."/>
            <person name="Slusarev G.S."/>
            <person name="Nikitin M.A."/>
            <person name="Logacheva M.D."/>
            <person name="Penin A."/>
            <person name="Aleoshin V."/>
            <person name="Panchin Y.V."/>
        </authorList>
    </citation>
    <scope>NUCLEOTIDE SEQUENCE [LARGE SCALE GENOMIC DNA]</scope>
    <source>
        <strain evidence="11">Intl2013</strain>
        <tissue evidence="11">Whole animal</tissue>
    </source>
</reference>
<dbReference type="OrthoDB" id="3268246at2759"/>
<feature type="domain" description="Importin N-terminal" evidence="10">
    <location>
        <begin position="29"/>
        <end position="101"/>
    </location>
</feature>
<dbReference type="GO" id="GO:0031267">
    <property type="term" value="F:small GTPase binding"/>
    <property type="evidence" value="ECO:0007669"/>
    <property type="project" value="InterPro"/>
</dbReference>
<evidence type="ECO:0000256" key="2">
    <source>
        <dbReference type="ARBA" id="ARBA00004496"/>
    </source>
</evidence>
<comment type="similarity">
    <text evidence="3">Belongs to the XPO2/CSE1 family.</text>
</comment>
<evidence type="ECO:0000256" key="4">
    <source>
        <dbReference type="ARBA" id="ARBA00018945"/>
    </source>
</evidence>
<comment type="subcellular location">
    <subcellularLocation>
        <location evidence="2">Cytoplasm</location>
    </subcellularLocation>
    <subcellularLocation>
        <location evidence="1">Nucleus</location>
    </subcellularLocation>
</comment>
<dbReference type="Pfam" id="PF03378">
    <property type="entry name" value="CAS_CSE1"/>
    <property type="match status" value="1"/>
</dbReference>
<dbReference type="PANTHER" id="PTHR10997:SF8">
    <property type="entry name" value="EXPORTIN-2"/>
    <property type="match status" value="1"/>
</dbReference>
<accession>A0A177B8N7</accession>
<dbReference type="SMART" id="SM00913">
    <property type="entry name" value="IBN_N"/>
    <property type="match status" value="1"/>
</dbReference>
<dbReference type="EMBL" id="LWCA01000129">
    <property type="protein sequence ID" value="OAF70605.1"/>
    <property type="molecule type" value="Genomic_DNA"/>
</dbReference>
<dbReference type="GO" id="GO:0006606">
    <property type="term" value="P:protein import into nucleus"/>
    <property type="evidence" value="ECO:0007669"/>
    <property type="project" value="TreeGrafter"/>
</dbReference>
<comment type="caution">
    <text evidence="11">The sequence shown here is derived from an EMBL/GenBank/DDBJ whole genome shotgun (WGS) entry which is preliminary data.</text>
</comment>
<keyword evidence="8" id="KW-0539">Nucleus</keyword>
<dbReference type="Pfam" id="PF08506">
    <property type="entry name" value="Cse1"/>
    <property type="match status" value="1"/>
</dbReference>
<dbReference type="PANTHER" id="PTHR10997">
    <property type="entry name" value="IMPORTIN-7, 8, 11"/>
    <property type="match status" value="1"/>
</dbReference>
<dbReference type="InterPro" id="IPR013713">
    <property type="entry name" value="XPO2_central"/>
</dbReference>
<dbReference type="InterPro" id="IPR011989">
    <property type="entry name" value="ARM-like"/>
</dbReference>
<evidence type="ECO:0000256" key="8">
    <source>
        <dbReference type="ARBA" id="ARBA00023242"/>
    </source>
</evidence>
<dbReference type="PROSITE" id="PS50166">
    <property type="entry name" value="IMPORTIN_B_NT"/>
    <property type="match status" value="1"/>
</dbReference>
<keyword evidence="5" id="KW-0813">Transport</keyword>
<organism evidence="11 12">
    <name type="scientific">Intoshia linei</name>
    <dbReference type="NCBI Taxonomy" id="1819745"/>
    <lineage>
        <taxon>Eukaryota</taxon>
        <taxon>Metazoa</taxon>
        <taxon>Spiralia</taxon>
        <taxon>Lophotrochozoa</taxon>
        <taxon>Mesozoa</taxon>
        <taxon>Orthonectida</taxon>
        <taxon>Rhopaluridae</taxon>
        <taxon>Intoshia</taxon>
    </lineage>
</organism>
<dbReference type="Pfam" id="PF03810">
    <property type="entry name" value="IBN_N"/>
    <property type="match status" value="1"/>
</dbReference>
<name>A0A177B8N7_9BILA</name>
<evidence type="ECO:0000313" key="12">
    <source>
        <dbReference type="Proteomes" id="UP000078046"/>
    </source>
</evidence>
<dbReference type="InterPro" id="IPR005043">
    <property type="entry name" value="XPO2_C"/>
</dbReference>
<protein>
    <recommendedName>
        <fullName evidence="4">Exportin-2</fullName>
    </recommendedName>
    <alternativeName>
        <fullName evidence="9">Importin-alpha re-exporter</fullName>
    </alternativeName>
</protein>
<gene>
    <name evidence="11" type="ORF">A3Q56_01632</name>
</gene>
<dbReference type="Gene3D" id="1.25.10.10">
    <property type="entry name" value="Leucine-rich Repeat Variant"/>
    <property type="match status" value="1"/>
</dbReference>
<dbReference type="InterPro" id="IPR001494">
    <property type="entry name" value="Importin-beta_N"/>
</dbReference>
<evidence type="ECO:0000256" key="1">
    <source>
        <dbReference type="ARBA" id="ARBA00004123"/>
    </source>
</evidence>
<dbReference type="GO" id="GO:0005635">
    <property type="term" value="C:nuclear envelope"/>
    <property type="evidence" value="ECO:0007669"/>
    <property type="project" value="TreeGrafter"/>
</dbReference>
<keyword evidence="7" id="KW-0653">Protein transport</keyword>
<keyword evidence="12" id="KW-1185">Reference proteome</keyword>
<dbReference type="AlphaFoldDB" id="A0A177B8N7"/>
<proteinExistence type="inferred from homology"/>
<dbReference type="InterPro" id="IPR016024">
    <property type="entry name" value="ARM-type_fold"/>
</dbReference>
<dbReference type="GO" id="GO:0005049">
    <property type="term" value="F:nuclear export signal receptor activity"/>
    <property type="evidence" value="ECO:0007669"/>
    <property type="project" value="TreeGrafter"/>
</dbReference>
<dbReference type="GO" id="GO:0006611">
    <property type="term" value="P:protein export from nucleus"/>
    <property type="evidence" value="ECO:0007669"/>
    <property type="project" value="TreeGrafter"/>
</dbReference>
<dbReference type="GO" id="GO:0005829">
    <property type="term" value="C:cytosol"/>
    <property type="evidence" value="ECO:0007669"/>
    <property type="project" value="TreeGrafter"/>
</dbReference>
<evidence type="ECO:0000313" key="11">
    <source>
        <dbReference type="EMBL" id="OAF70605.1"/>
    </source>
</evidence>
<evidence type="ECO:0000256" key="5">
    <source>
        <dbReference type="ARBA" id="ARBA00022448"/>
    </source>
</evidence>
<evidence type="ECO:0000256" key="6">
    <source>
        <dbReference type="ARBA" id="ARBA00022490"/>
    </source>
</evidence>
<dbReference type="SUPFAM" id="SSF48371">
    <property type="entry name" value="ARM repeat"/>
    <property type="match status" value="1"/>
</dbReference>